<reference evidence="1" key="2">
    <citation type="submission" date="2020-11" db="EMBL/GenBank/DDBJ databases">
        <authorList>
            <person name="McCartney M.A."/>
            <person name="Auch B."/>
            <person name="Kono T."/>
            <person name="Mallez S."/>
            <person name="Becker A."/>
            <person name="Gohl D.M."/>
            <person name="Silverstein K.A.T."/>
            <person name="Koren S."/>
            <person name="Bechman K.B."/>
            <person name="Herman A."/>
            <person name="Abrahante J.E."/>
            <person name="Garbe J."/>
        </authorList>
    </citation>
    <scope>NUCLEOTIDE SEQUENCE</scope>
    <source>
        <strain evidence="1">Duluth1</strain>
        <tissue evidence="1">Whole animal</tissue>
    </source>
</reference>
<evidence type="ECO:0000313" key="1">
    <source>
        <dbReference type="EMBL" id="KAH3827973.1"/>
    </source>
</evidence>
<name>A0A9D4K1E6_DREPO</name>
<accession>A0A9D4K1E6</accession>
<comment type="caution">
    <text evidence="1">The sequence shown here is derived from an EMBL/GenBank/DDBJ whole genome shotgun (WGS) entry which is preliminary data.</text>
</comment>
<dbReference type="AlphaFoldDB" id="A0A9D4K1E6"/>
<dbReference type="EMBL" id="JAIWYP010000005">
    <property type="protein sequence ID" value="KAH3827973.1"/>
    <property type="molecule type" value="Genomic_DNA"/>
</dbReference>
<organism evidence="1 2">
    <name type="scientific">Dreissena polymorpha</name>
    <name type="common">Zebra mussel</name>
    <name type="synonym">Mytilus polymorpha</name>
    <dbReference type="NCBI Taxonomy" id="45954"/>
    <lineage>
        <taxon>Eukaryota</taxon>
        <taxon>Metazoa</taxon>
        <taxon>Spiralia</taxon>
        <taxon>Lophotrochozoa</taxon>
        <taxon>Mollusca</taxon>
        <taxon>Bivalvia</taxon>
        <taxon>Autobranchia</taxon>
        <taxon>Heteroconchia</taxon>
        <taxon>Euheterodonta</taxon>
        <taxon>Imparidentia</taxon>
        <taxon>Neoheterodontei</taxon>
        <taxon>Myida</taxon>
        <taxon>Dreissenoidea</taxon>
        <taxon>Dreissenidae</taxon>
        <taxon>Dreissena</taxon>
    </lineage>
</organism>
<gene>
    <name evidence="1" type="ORF">DPMN_129919</name>
</gene>
<dbReference type="Proteomes" id="UP000828390">
    <property type="component" value="Unassembled WGS sequence"/>
</dbReference>
<sequence length="113" mass="13037">MKQLTIENGVIKVIYKVNQSACPSPEECPCEELESHKNRPKYHCVCCSIDKQTLSEIIKHCIERHGEKPLKYREFAFDPVLNKYGYKSKLHEGIIQSEIKLAGKDIHVSKPRL</sequence>
<evidence type="ECO:0000313" key="2">
    <source>
        <dbReference type="Proteomes" id="UP000828390"/>
    </source>
</evidence>
<proteinExistence type="predicted"/>
<protein>
    <submittedName>
        <fullName evidence="1">Uncharacterized protein</fullName>
    </submittedName>
</protein>
<keyword evidence="2" id="KW-1185">Reference proteome</keyword>
<reference evidence="1" key="1">
    <citation type="journal article" date="2019" name="bioRxiv">
        <title>The Genome of the Zebra Mussel, Dreissena polymorpha: A Resource for Invasive Species Research.</title>
        <authorList>
            <person name="McCartney M.A."/>
            <person name="Auch B."/>
            <person name="Kono T."/>
            <person name="Mallez S."/>
            <person name="Zhang Y."/>
            <person name="Obille A."/>
            <person name="Becker A."/>
            <person name="Abrahante J.E."/>
            <person name="Garbe J."/>
            <person name="Badalamenti J.P."/>
            <person name="Herman A."/>
            <person name="Mangelson H."/>
            <person name="Liachko I."/>
            <person name="Sullivan S."/>
            <person name="Sone E.D."/>
            <person name="Koren S."/>
            <person name="Silverstein K.A.T."/>
            <person name="Beckman K.B."/>
            <person name="Gohl D.M."/>
        </authorList>
    </citation>
    <scope>NUCLEOTIDE SEQUENCE</scope>
    <source>
        <strain evidence="1">Duluth1</strain>
        <tissue evidence="1">Whole animal</tissue>
    </source>
</reference>